<keyword evidence="2" id="KW-1185">Reference proteome</keyword>
<gene>
    <name evidence="1" type="ORF">ZT3D7_G8095</name>
</gene>
<evidence type="ECO:0000313" key="1">
    <source>
        <dbReference type="EMBL" id="SMQ52942.1"/>
    </source>
</evidence>
<dbReference type="Proteomes" id="UP000215127">
    <property type="component" value="Chromosome 7"/>
</dbReference>
<dbReference type="EMBL" id="LT853698">
    <property type="protein sequence ID" value="SMQ52942.1"/>
    <property type="molecule type" value="Genomic_DNA"/>
</dbReference>
<accession>A0A1X7RZS9</accession>
<reference evidence="1 2" key="1">
    <citation type="submission" date="2016-06" db="EMBL/GenBank/DDBJ databases">
        <authorList>
            <person name="Kjaerup R.B."/>
            <person name="Dalgaard T.S."/>
            <person name="Juul-Madsen H.R."/>
        </authorList>
    </citation>
    <scope>NUCLEOTIDE SEQUENCE [LARGE SCALE GENOMIC DNA]</scope>
</reference>
<evidence type="ECO:0000313" key="2">
    <source>
        <dbReference type="Proteomes" id="UP000215127"/>
    </source>
</evidence>
<name>A0A1X7RZS9_ZYMT9</name>
<proteinExistence type="predicted"/>
<dbReference type="AlphaFoldDB" id="A0A1X7RZS9"/>
<sequence length="260" mass="28843">MDENTSTTNQLPFSTDQNPLATNDFLLAMTDLTRMVDALLPTSNIELANTVLGIPELKQNIITNLATDEILLAKLLSRSTKDLIESSPSITQELIFPTQLDTATLFVPNIMGTNEFFITDEEQFQIITPTPTRSLHYAPSADVPGTMQAFYHLHREHDNPTKLPPLTDPQMQTILFRYDPSTRVTITNWKPLITKICVGWTNFSIHVKSCRVVDLVALVEKLGAILATMPETEVKKALAAATGWRDLRSTSWSSTAGASI</sequence>
<protein>
    <submittedName>
        <fullName evidence="1">Uncharacterized protein</fullName>
    </submittedName>
</protein>
<organism evidence="1 2">
    <name type="scientific">Zymoseptoria tritici (strain ST99CH_3D7)</name>
    <dbReference type="NCBI Taxonomy" id="1276538"/>
    <lineage>
        <taxon>Eukaryota</taxon>
        <taxon>Fungi</taxon>
        <taxon>Dikarya</taxon>
        <taxon>Ascomycota</taxon>
        <taxon>Pezizomycotina</taxon>
        <taxon>Dothideomycetes</taxon>
        <taxon>Dothideomycetidae</taxon>
        <taxon>Mycosphaerellales</taxon>
        <taxon>Mycosphaerellaceae</taxon>
        <taxon>Zymoseptoria</taxon>
    </lineage>
</organism>